<keyword evidence="2" id="KW-1185">Reference proteome</keyword>
<protein>
    <submittedName>
        <fullName evidence="1">Ankyrin repeat and BTB/POZ domain-containing protein BTBD11-A isoform X2</fullName>
    </submittedName>
</protein>
<evidence type="ECO:0000313" key="2">
    <source>
        <dbReference type="Proteomes" id="UP000727407"/>
    </source>
</evidence>
<name>A0A8J4U1G9_CLAMG</name>
<accession>A0A8J4U1G9</accession>
<proteinExistence type="predicted"/>
<dbReference type="EMBL" id="QNUK01000013">
    <property type="protein sequence ID" value="KAF5908336.1"/>
    <property type="molecule type" value="Genomic_DNA"/>
</dbReference>
<dbReference type="Proteomes" id="UP000727407">
    <property type="component" value="Unassembled WGS sequence"/>
</dbReference>
<gene>
    <name evidence="1" type="primary">btbd11a</name>
    <name evidence="1" type="ORF">DAT39_001741</name>
</gene>
<organism evidence="1 2">
    <name type="scientific">Clarias magur</name>
    <name type="common">Asian catfish</name>
    <name type="synonym">Macropteronotus magur</name>
    <dbReference type="NCBI Taxonomy" id="1594786"/>
    <lineage>
        <taxon>Eukaryota</taxon>
        <taxon>Metazoa</taxon>
        <taxon>Chordata</taxon>
        <taxon>Craniata</taxon>
        <taxon>Vertebrata</taxon>
        <taxon>Euteleostomi</taxon>
        <taxon>Actinopterygii</taxon>
        <taxon>Neopterygii</taxon>
        <taxon>Teleostei</taxon>
        <taxon>Ostariophysi</taxon>
        <taxon>Siluriformes</taxon>
        <taxon>Clariidae</taxon>
        <taxon>Clarias</taxon>
    </lineage>
</organism>
<reference evidence="1" key="1">
    <citation type="submission" date="2020-07" db="EMBL/GenBank/DDBJ databases">
        <title>Clarias magur genome sequencing, assembly and annotation.</title>
        <authorList>
            <person name="Kushwaha B."/>
            <person name="Kumar R."/>
            <person name="Das P."/>
            <person name="Joshi C.G."/>
            <person name="Kumar D."/>
            <person name="Nagpure N.S."/>
            <person name="Pandey M."/>
            <person name="Agarwal S."/>
            <person name="Srivastava S."/>
            <person name="Singh M."/>
            <person name="Sahoo L."/>
            <person name="Jayasankar P."/>
            <person name="Meher P.K."/>
            <person name="Koringa P.G."/>
            <person name="Iquebal M.A."/>
            <person name="Das S.P."/>
            <person name="Bit A."/>
            <person name="Patnaik S."/>
            <person name="Patel N."/>
            <person name="Shah T.M."/>
            <person name="Hinsu A."/>
            <person name="Jena J.K."/>
        </authorList>
    </citation>
    <scope>NUCLEOTIDE SEQUENCE</scope>
    <source>
        <strain evidence="1">CIFAMagur01</strain>
        <tissue evidence="1">Testis</tissue>
    </source>
</reference>
<dbReference type="OrthoDB" id="8960914at2759"/>
<comment type="caution">
    <text evidence="1">The sequence shown here is derived from an EMBL/GenBank/DDBJ whole genome shotgun (WGS) entry which is preliminary data.</text>
</comment>
<sequence>MRGVLLVLSQPSSRDVGVLSLPDSLNVHRDQHRAGKNAEGHVFTQAELRTIEQSLLATRVGSIAEL</sequence>
<dbReference type="AlphaFoldDB" id="A0A8J4U1G9"/>
<feature type="non-terminal residue" evidence="1">
    <location>
        <position position="66"/>
    </location>
</feature>
<evidence type="ECO:0000313" key="1">
    <source>
        <dbReference type="EMBL" id="KAF5908336.1"/>
    </source>
</evidence>